<evidence type="ECO:0000256" key="1">
    <source>
        <dbReference type="SAM" id="MobiDB-lite"/>
    </source>
</evidence>
<dbReference type="PANTHER" id="PTHR14145:SF1">
    <property type="entry name" value="26S PROTEASOME NON-ATPASE REGULATORY SUBUNIT 6"/>
    <property type="match status" value="1"/>
</dbReference>
<gene>
    <name evidence="3" type="primary">RPN7</name>
    <name evidence="3" type="ORF">LTR09_010969</name>
</gene>
<feature type="region of interest" description="Disordered" evidence="1">
    <location>
        <begin position="61"/>
        <end position="94"/>
    </location>
</feature>
<feature type="domain" description="PCI" evidence="2">
    <location>
        <begin position="254"/>
        <end position="485"/>
    </location>
</feature>
<dbReference type="InterPro" id="IPR019585">
    <property type="entry name" value="Rpn7/CSN1"/>
</dbReference>
<evidence type="ECO:0000259" key="2">
    <source>
        <dbReference type="PROSITE" id="PS50250"/>
    </source>
</evidence>
<sequence>MGEPQYMTYPSLPLAQSVFNLASPYASSETKQSSLQTLQDGIREHHMAPLYAYLAHPQTGKLNSSGEGGSALQSPILSRSNTLPGQQNAANVPSPQHMLRRTNSINAPSIVGVLGGKTDTSVELPWDEQLYEQLKADNEKELATIQKEEDDAVENAGETEIQTARGKRAEYYARIGDKEKALEEFEKLIEKTGILGTKIDIVLAIIRIGLFFDDKLLVKKSVDRASVLVESGGDWDRRNRLKSYQGLHLLTIRAYALAAPLLLDSLSTFTSTELCPYSSLVVYATLAGAVSLPRRDFKSKVVDAPEIRAIFGSDSDRVSALSGSVSAGAGDDPAESDTQMSDATSTPKPTAVNLTTLASGSADAQAQAKAEPTIDFRPLATMIQSLYSGTYNTFFTSLAAVETNFLSNDRYLFEHRTYYVREMRLRAYSQLLQSYRIVGLDSMAKSFGVSVEWLDRDLAVFIAGGRLGCVIDRVRGVIETRRGEEKEGQFREVMRVGDGLISKVQKYGQVVRLRGSER</sequence>
<accession>A0AAJ0D6Y3</accession>
<feature type="compositionally biased region" description="Polar residues" evidence="1">
    <location>
        <begin position="336"/>
        <end position="349"/>
    </location>
</feature>
<keyword evidence="3" id="KW-0647">Proteasome</keyword>
<evidence type="ECO:0000313" key="3">
    <source>
        <dbReference type="EMBL" id="KAK3047585.1"/>
    </source>
</evidence>
<proteinExistence type="predicted"/>
<comment type="caution">
    <text evidence="3">The sequence shown here is derived from an EMBL/GenBank/DDBJ whole genome shotgun (WGS) entry which is preliminary data.</text>
</comment>
<dbReference type="Proteomes" id="UP001271007">
    <property type="component" value="Unassembled WGS sequence"/>
</dbReference>
<dbReference type="InterPro" id="IPR045135">
    <property type="entry name" value="Rpn7_N"/>
</dbReference>
<dbReference type="SMART" id="SM00088">
    <property type="entry name" value="PINT"/>
    <property type="match status" value="1"/>
</dbReference>
<evidence type="ECO:0000313" key="4">
    <source>
        <dbReference type="Proteomes" id="UP001271007"/>
    </source>
</evidence>
<organism evidence="3 4">
    <name type="scientific">Extremus antarcticus</name>
    <dbReference type="NCBI Taxonomy" id="702011"/>
    <lineage>
        <taxon>Eukaryota</taxon>
        <taxon>Fungi</taxon>
        <taxon>Dikarya</taxon>
        <taxon>Ascomycota</taxon>
        <taxon>Pezizomycotina</taxon>
        <taxon>Dothideomycetes</taxon>
        <taxon>Dothideomycetidae</taxon>
        <taxon>Mycosphaerellales</taxon>
        <taxon>Extremaceae</taxon>
        <taxon>Extremus</taxon>
    </lineage>
</organism>
<keyword evidence="4" id="KW-1185">Reference proteome</keyword>
<reference evidence="3" key="1">
    <citation type="submission" date="2023-04" db="EMBL/GenBank/DDBJ databases">
        <title>Black Yeasts Isolated from many extreme environments.</title>
        <authorList>
            <person name="Coleine C."/>
            <person name="Stajich J.E."/>
            <person name="Selbmann L."/>
        </authorList>
    </citation>
    <scope>NUCLEOTIDE SEQUENCE</scope>
    <source>
        <strain evidence="3">CCFEE 5312</strain>
    </source>
</reference>
<dbReference type="GO" id="GO:0005838">
    <property type="term" value="C:proteasome regulatory particle"/>
    <property type="evidence" value="ECO:0007669"/>
    <property type="project" value="TreeGrafter"/>
</dbReference>
<feature type="region of interest" description="Disordered" evidence="1">
    <location>
        <begin position="322"/>
        <end position="349"/>
    </location>
</feature>
<dbReference type="Pfam" id="PF10602">
    <property type="entry name" value="RPN7"/>
    <property type="match status" value="1"/>
</dbReference>
<dbReference type="AlphaFoldDB" id="A0AAJ0D6Y3"/>
<dbReference type="InterPro" id="IPR000717">
    <property type="entry name" value="PCI_dom"/>
</dbReference>
<dbReference type="Pfam" id="PF01399">
    <property type="entry name" value="PCI"/>
    <property type="match status" value="1"/>
</dbReference>
<dbReference type="EMBL" id="JAWDJX010000059">
    <property type="protein sequence ID" value="KAK3047585.1"/>
    <property type="molecule type" value="Genomic_DNA"/>
</dbReference>
<protein>
    <submittedName>
        <fullName evidence="3">Proteasome regulatory particle subunit</fullName>
    </submittedName>
</protein>
<dbReference type="FunFam" id="1.25.40.570:FF:000021">
    <property type="entry name" value="Putative proteasome regulatory particle subunit"/>
    <property type="match status" value="1"/>
</dbReference>
<dbReference type="PROSITE" id="PS50250">
    <property type="entry name" value="PCI"/>
    <property type="match status" value="1"/>
</dbReference>
<dbReference type="SUPFAM" id="SSF46785">
    <property type="entry name" value="Winged helix' DNA-binding domain"/>
    <property type="match status" value="1"/>
</dbReference>
<dbReference type="Gene3D" id="1.25.40.570">
    <property type="match status" value="2"/>
</dbReference>
<dbReference type="PANTHER" id="PTHR14145">
    <property type="entry name" value="26S PROTESOME SUBUNIT 6"/>
    <property type="match status" value="1"/>
</dbReference>
<dbReference type="InterPro" id="IPR036390">
    <property type="entry name" value="WH_DNA-bd_sf"/>
</dbReference>
<name>A0AAJ0D6Y3_9PEZI</name>
<dbReference type="FunFam" id="1.25.40.570:FF:000013">
    <property type="entry name" value="Proteasome regulatory particle subunit (RpnG)"/>
    <property type="match status" value="1"/>
</dbReference>
<dbReference type="GO" id="GO:0043161">
    <property type="term" value="P:proteasome-mediated ubiquitin-dependent protein catabolic process"/>
    <property type="evidence" value="ECO:0007669"/>
    <property type="project" value="TreeGrafter"/>
</dbReference>